<accession>A0A6J7X3B4</accession>
<proteinExistence type="predicted"/>
<protein>
    <submittedName>
        <fullName evidence="1">Uncharacterized protein</fullName>
    </submittedName>
</protein>
<organism evidence="1">
    <name type="scientific">uncultured Caudovirales phage</name>
    <dbReference type="NCBI Taxonomy" id="2100421"/>
    <lineage>
        <taxon>Viruses</taxon>
        <taxon>Duplodnaviria</taxon>
        <taxon>Heunggongvirae</taxon>
        <taxon>Uroviricota</taxon>
        <taxon>Caudoviricetes</taxon>
        <taxon>Peduoviridae</taxon>
        <taxon>Maltschvirus</taxon>
        <taxon>Maltschvirus maltsch</taxon>
    </lineage>
</organism>
<evidence type="ECO:0000313" key="1">
    <source>
        <dbReference type="EMBL" id="CAB5225309.1"/>
    </source>
</evidence>
<name>A0A6J7X3B4_9CAUD</name>
<sequence>MGDALDFMPPKGMSMQEALITVRRMYPGAKAIPSNKGAIHVTFPGWGKAPDVSGSVRRYGD</sequence>
<dbReference type="EMBL" id="LR798344">
    <property type="protein sequence ID" value="CAB5225309.1"/>
    <property type="molecule type" value="Genomic_DNA"/>
</dbReference>
<reference evidence="1" key="1">
    <citation type="submission" date="2020-05" db="EMBL/GenBank/DDBJ databases">
        <authorList>
            <person name="Chiriac C."/>
            <person name="Salcher M."/>
            <person name="Ghai R."/>
            <person name="Kavagutti S V."/>
        </authorList>
    </citation>
    <scope>NUCLEOTIDE SEQUENCE</scope>
</reference>
<gene>
    <name evidence="1" type="ORF">UFOVP749_2</name>
</gene>